<keyword evidence="2" id="KW-1185">Reference proteome</keyword>
<protein>
    <submittedName>
        <fullName evidence="1">Uncharacterized protein</fullName>
    </submittedName>
</protein>
<comment type="caution">
    <text evidence="1">The sequence shown here is derived from an EMBL/GenBank/DDBJ whole genome shotgun (WGS) entry which is preliminary data.</text>
</comment>
<accession>A0ACC3NTL9</accession>
<evidence type="ECO:0000313" key="2">
    <source>
        <dbReference type="Proteomes" id="UP001281147"/>
    </source>
</evidence>
<reference evidence="1" key="1">
    <citation type="submission" date="2023-07" db="EMBL/GenBank/DDBJ databases">
        <title>Black Yeasts Isolated from many extreme environments.</title>
        <authorList>
            <person name="Coleine C."/>
            <person name="Stajich J.E."/>
            <person name="Selbmann L."/>
        </authorList>
    </citation>
    <scope>NUCLEOTIDE SEQUENCE</scope>
    <source>
        <strain evidence="1">CCFEE 5714</strain>
    </source>
</reference>
<organism evidence="1 2">
    <name type="scientific">Vermiconidia calcicola</name>
    <dbReference type="NCBI Taxonomy" id="1690605"/>
    <lineage>
        <taxon>Eukaryota</taxon>
        <taxon>Fungi</taxon>
        <taxon>Dikarya</taxon>
        <taxon>Ascomycota</taxon>
        <taxon>Pezizomycotina</taxon>
        <taxon>Dothideomycetes</taxon>
        <taxon>Dothideomycetidae</taxon>
        <taxon>Mycosphaerellales</taxon>
        <taxon>Extremaceae</taxon>
        <taxon>Vermiconidia</taxon>
    </lineage>
</organism>
<dbReference type="EMBL" id="JAUTXU010000012">
    <property type="protein sequence ID" value="KAK3722708.1"/>
    <property type="molecule type" value="Genomic_DNA"/>
</dbReference>
<gene>
    <name evidence="1" type="ORF">LTR37_002279</name>
</gene>
<sequence>MEPSCGTHTKAGPEAIWKTFGDVNTYWEVLQSNTYTIFSDSGSSDKLDHRHAWSGGVDESKGKVPVAGFDPREDIIRRYRNQVQYVQYPEHRLRSINDRLTHATEVKDRLILRICIEHWHHLMRKKRASEVVGHAMESRRVMKEGEQRKMLNGMEIDDGGSEDRSQRRNLRRMTEGMWKRKRADSMAIDDDEGVGGIEMKRLRLE</sequence>
<dbReference type="Proteomes" id="UP001281147">
    <property type="component" value="Unassembled WGS sequence"/>
</dbReference>
<evidence type="ECO:0000313" key="1">
    <source>
        <dbReference type="EMBL" id="KAK3722708.1"/>
    </source>
</evidence>
<name>A0ACC3NTL9_9PEZI</name>
<proteinExistence type="predicted"/>